<comment type="caution">
    <text evidence="4">The sequence shown here is derived from an EMBL/GenBank/DDBJ whole genome shotgun (WGS) entry which is preliminary data.</text>
</comment>
<dbReference type="Gene3D" id="3.60.15.10">
    <property type="entry name" value="Ribonuclease Z/Hydroxyacylglutathione hydrolase-like"/>
    <property type="match status" value="1"/>
</dbReference>
<dbReference type="AlphaFoldDB" id="A0A316G0K9"/>
<evidence type="ECO:0000313" key="4">
    <source>
        <dbReference type="EMBL" id="PWK54192.1"/>
    </source>
</evidence>
<evidence type="ECO:0000256" key="2">
    <source>
        <dbReference type="SAM" id="SignalP"/>
    </source>
</evidence>
<dbReference type="PANTHER" id="PTHR42951:SF4">
    <property type="entry name" value="ACYL-COENZYME A THIOESTERASE MBLAC2"/>
    <property type="match status" value="1"/>
</dbReference>
<protein>
    <submittedName>
        <fullName evidence="4">Glyoxylase-like metal-dependent hydrolase (Beta-lactamase superfamily II)</fullName>
    </submittedName>
</protein>
<dbReference type="InterPro" id="IPR036866">
    <property type="entry name" value="RibonucZ/Hydroxyglut_hydro"/>
</dbReference>
<dbReference type="OrthoDB" id="9769598at2"/>
<evidence type="ECO:0000313" key="5">
    <source>
        <dbReference type="Proteomes" id="UP000245790"/>
    </source>
</evidence>
<comment type="similarity">
    <text evidence="1">Belongs to the metallo-beta-lactamase superfamily. Class-B beta-lactamase family.</text>
</comment>
<keyword evidence="4" id="KW-0378">Hydrolase</keyword>
<dbReference type="Proteomes" id="UP000245790">
    <property type="component" value="Unassembled WGS sequence"/>
</dbReference>
<feature type="signal peptide" evidence="2">
    <location>
        <begin position="1"/>
        <end position="26"/>
    </location>
</feature>
<reference evidence="4 5" key="1">
    <citation type="submission" date="2018-05" db="EMBL/GenBank/DDBJ databases">
        <title>Genomic Encyclopedia of Type Strains, Phase IV (KMG-IV): sequencing the most valuable type-strain genomes for metagenomic binning, comparative biology and taxonomic classification.</title>
        <authorList>
            <person name="Goeker M."/>
        </authorList>
    </citation>
    <scope>NUCLEOTIDE SEQUENCE [LARGE SCALE GENOMIC DNA]</scope>
    <source>
        <strain evidence="4 5">DSM 25350</strain>
    </source>
</reference>
<keyword evidence="2" id="KW-0732">Signal</keyword>
<dbReference type="InterPro" id="IPR050855">
    <property type="entry name" value="NDM-1-like"/>
</dbReference>
<dbReference type="Pfam" id="PF00753">
    <property type="entry name" value="Lactamase_B"/>
    <property type="match status" value="1"/>
</dbReference>
<dbReference type="SMART" id="SM00849">
    <property type="entry name" value="Lactamase_B"/>
    <property type="match status" value="1"/>
</dbReference>
<feature type="chain" id="PRO_5016288881" evidence="2">
    <location>
        <begin position="27"/>
        <end position="388"/>
    </location>
</feature>
<dbReference type="InterPro" id="IPR001279">
    <property type="entry name" value="Metallo-B-lactamas"/>
</dbReference>
<evidence type="ECO:0000259" key="3">
    <source>
        <dbReference type="SMART" id="SM00849"/>
    </source>
</evidence>
<dbReference type="RefSeq" id="WP_146196050.1">
    <property type="nucleotide sequence ID" value="NZ_QGGU01000001.1"/>
</dbReference>
<proteinExistence type="inferred from homology"/>
<gene>
    <name evidence="4" type="ORF">C8D97_10140</name>
</gene>
<dbReference type="PANTHER" id="PTHR42951">
    <property type="entry name" value="METALLO-BETA-LACTAMASE DOMAIN-CONTAINING"/>
    <property type="match status" value="1"/>
</dbReference>
<accession>A0A316G0K9</accession>
<sequence length="388" mass="44264">MNIFTRSKMIALLCLVAICASGHLIAKVTDITTTQINERLWVFHGGNGLGANAGVYIDNDYIVVIDAMNQQSGQRLINAIRKLSNKSIKYVINTHQHKDHRGGNEAFVKEGATIIYPNYLPYLIGEYTEYAGAERELQFNDRYQLNTATEQFDLYHVKSHTWNDVIVKLDNSNVIFTGDNHATNWGPSIGVLGLWSHRSIINLLNELGDDNTAIVPGHVDITDINHVRTYRKKVDEWLTHVTALNDEGKTAKEISEHPKSIALLTWFHGGKYPDWLPTERLIPRINWAIKVKQASYPTLTTQQQQNYIGDYRFADDSLLKIFSDGTHLYAFHKDDFMSLMIPKDNHQFTFLGWGETEGLSFKMTKQNKPLEVTFSEDDKKPLIAQRLK</sequence>
<dbReference type="GO" id="GO:0017001">
    <property type="term" value="P:antibiotic catabolic process"/>
    <property type="evidence" value="ECO:0007669"/>
    <property type="project" value="UniProtKB-ARBA"/>
</dbReference>
<feature type="domain" description="Metallo-beta-lactamase" evidence="3">
    <location>
        <begin position="50"/>
        <end position="218"/>
    </location>
</feature>
<keyword evidence="5" id="KW-1185">Reference proteome</keyword>
<dbReference type="EMBL" id="QGGU01000001">
    <property type="protein sequence ID" value="PWK54192.1"/>
    <property type="molecule type" value="Genomic_DNA"/>
</dbReference>
<evidence type="ECO:0000256" key="1">
    <source>
        <dbReference type="ARBA" id="ARBA00005250"/>
    </source>
</evidence>
<dbReference type="GO" id="GO:0016787">
    <property type="term" value="F:hydrolase activity"/>
    <property type="evidence" value="ECO:0007669"/>
    <property type="project" value="UniProtKB-KW"/>
</dbReference>
<organism evidence="4 5">
    <name type="scientific">Pleionea mediterranea</name>
    <dbReference type="NCBI Taxonomy" id="523701"/>
    <lineage>
        <taxon>Bacteria</taxon>
        <taxon>Pseudomonadati</taxon>
        <taxon>Pseudomonadota</taxon>
        <taxon>Gammaproteobacteria</taxon>
        <taxon>Oceanospirillales</taxon>
        <taxon>Pleioneaceae</taxon>
        <taxon>Pleionea</taxon>
    </lineage>
</organism>
<name>A0A316G0K9_9GAMM</name>
<dbReference type="SUPFAM" id="SSF56281">
    <property type="entry name" value="Metallo-hydrolase/oxidoreductase"/>
    <property type="match status" value="1"/>
</dbReference>